<dbReference type="AlphaFoldDB" id="A0A975GQ53"/>
<dbReference type="KEGG" id="dmm:dnm_055750"/>
<accession>A0A975GQ53</accession>
<reference evidence="1" key="1">
    <citation type="journal article" date="2021" name="Microb. Physiol.">
        <title>Proteogenomic Insights into the Physiology of Marine, Sulfate-Reducing, Filamentous Desulfonema limicola and Desulfonema magnum.</title>
        <authorList>
            <person name="Schnaars V."/>
            <person name="Wohlbrand L."/>
            <person name="Scheve S."/>
            <person name="Hinrichs C."/>
            <person name="Reinhardt R."/>
            <person name="Rabus R."/>
        </authorList>
    </citation>
    <scope>NUCLEOTIDE SEQUENCE</scope>
    <source>
        <strain evidence="1">4be13</strain>
    </source>
</reference>
<gene>
    <name evidence="1" type="ORF">dnm_055750</name>
</gene>
<protein>
    <submittedName>
        <fullName evidence="1">Uncharacterized protein</fullName>
    </submittedName>
</protein>
<dbReference type="Proteomes" id="UP000663722">
    <property type="component" value="Chromosome"/>
</dbReference>
<evidence type="ECO:0000313" key="2">
    <source>
        <dbReference type="Proteomes" id="UP000663722"/>
    </source>
</evidence>
<keyword evidence="2" id="KW-1185">Reference proteome</keyword>
<evidence type="ECO:0000313" key="1">
    <source>
        <dbReference type="EMBL" id="QTA89519.1"/>
    </source>
</evidence>
<dbReference type="EMBL" id="CP061800">
    <property type="protein sequence ID" value="QTA89519.1"/>
    <property type="molecule type" value="Genomic_DNA"/>
</dbReference>
<name>A0A975GQ53_9BACT</name>
<proteinExistence type="predicted"/>
<sequence>MSFPLSLSFPLLLSFLRKKESIVATDCLFRKNQFAPSVMSLWIPAFAGMTEKTKYCYYE</sequence>
<organism evidence="1 2">
    <name type="scientific">Desulfonema magnum</name>
    <dbReference type="NCBI Taxonomy" id="45655"/>
    <lineage>
        <taxon>Bacteria</taxon>
        <taxon>Pseudomonadati</taxon>
        <taxon>Thermodesulfobacteriota</taxon>
        <taxon>Desulfobacteria</taxon>
        <taxon>Desulfobacterales</taxon>
        <taxon>Desulfococcaceae</taxon>
        <taxon>Desulfonema</taxon>
    </lineage>
</organism>